<evidence type="ECO:0000256" key="1">
    <source>
        <dbReference type="SAM" id="MobiDB-lite"/>
    </source>
</evidence>
<dbReference type="Proteomes" id="UP000030645">
    <property type="component" value="Unassembled WGS sequence"/>
</dbReference>
<gene>
    <name evidence="2" type="ORF">L484_023275</name>
</gene>
<name>W9RNJ1_9ROSA</name>
<evidence type="ECO:0000313" key="3">
    <source>
        <dbReference type="Proteomes" id="UP000030645"/>
    </source>
</evidence>
<reference evidence="3" key="1">
    <citation type="submission" date="2013-01" db="EMBL/GenBank/DDBJ databases">
        <title>Draft Genome Sequence of a Mulberry Tree, Morus notabilis C.K. Schneid.</title>
        <authorList>
            <person name="He N."/>
            <person name="Zhao S."/>
        </authorList>
    </citation>
    <scope>NUCLEOTIDE SEQUENCE</scope>
</reference>
<evidence type="ECO:0000313" key="2">
    <source>
        <dbReference type="EMBL" id="EXB99745.1"/>
    </source>
</evidence>
<protein>
    <submittedName>
        <fullName evidence="2">Uncharacterized protein</fullName>
    </submittedName>
</protein>
<organism evidence="2 3">
    <name type="scientific">Morus notabilis</name>
    <dbReference type="NCBI Taxonomy" id="981085"/>
    <lineage>
        <taxon>Eukaryota</taxon>
        <taxon>Viridiplantae</taxon>
        <taxon>Streptophyta</taxon>
        <taxon>Embryophyta</taxon>
        <taxon>Tracheophyta</taxon>
        <taxon>Spermatophyta</taxon>
        <taxon>Magnoliopsida</taxon>
        <taxon>eudicotyledons</taxon>
        <taxon>Gunneridae</taxon>
        <taxon>Pentapetalae</taxon>
        <taxon>rosids</taxon>
        <taxon>fabids</taxon>
        <taxon>Rosales</taxon>
        <taxon>Moraceae</taxon>
        <taxon>Moreae</taxon>
        <taxon>Morus</taxon>
    </lineage>
</organism>
<sequence length="64" mass="7196">MGLMEFSALSVQRSSSKKKSTKQAKEPKPVSKPVSCECVSAPVQLQLFQMPNLKKQLPLEKEKY</sequence>
<dbReference type="EMBL" id="KE345304">
    <property type="protein sequence ID" value="EXB99745.1"/>
    <property type="molecule type" value="Genomic_DNA"/>
</dbReference>
<dbReference type="AlphaFoldDB" id="W9RNJ1"/>
<accession>W9RNJ1</accession>
<feature type="region of interest" description="Disordered" evidence="1">
    <location>
        <begin position="1"/>
        <end position="33"/>
    </location>
</feature>
<proteinExistence type="predicted"/>
<keyword evidence="3" id="KW-1185">Reference proteome</keyword>